<sequence length="544" mass="61896">MPGHKGNWYDICNAPGPGKAHFQRWRFDLPNGDTNPHVIHTPPGLPPPHTTNLGWYHSKNTTKAYSNYVKAGKKWLKEFVQQSTTNETGAPGVDNANQLAGAFDSISDQTPLALKLYTAFKCEEGQLGFSTAEGARTAFKDYFTRVLGCQGDTWKFDSHTQTWEGNPVFDPEYKEYFESLKNRGRRNQTVTHALPMLLKDMRYQAFATTAFNLWTRNEELVNLQWKNMSFEHAPDQGPYIQFTLVFRKTNKDALKGHPMHVPPDHEGHPEIDAYLYMSKWIDHLTAILQCPLQDEDYIFPALASTDKLKLGEPMSCSGMENLLDQVHSGSGVMEGRNGKFTTHCFRRGGAQWCFMFAEHKWSMKAVKWWGGWSSSDDVGTVMRYLLDELIAYEEGFSDIMMKDRNRERHESFMGEGHRTPTPATSVTHDDLAHLATTFKSQMGDFATMLTTKVEEILTMLRTDRTFSYSPGPVLPPLSRPAFDLGRIEEENEDIFGKDQTDGGNVQTPFQPAENQGPICYFPQVLTPSRIPITRTIQDRLVNYF</sequence>
<proteinExistence type="predicted"/>
<evidence type="ECO:0000313" key="2">
    <source>
        <dbReference type="Proteomes" id="UP000814140"/>
    </source>
</evidence>
<reference evidence="1" key="1">
    <citation type="submission" date="2021-03" db="EMBL/GenBank/DDBJ databases">
        <authorList>
            <consortium name="DOE Joint Genome Institute"/>
            <person name="Ahrendt S."/>
            <person name="Looney B.P."/>
            <person name="Miyauchi S."/>
            <person name="Morin E."/>
            <person name="Drula E."/>
            <person name="Courty P.E."/>
            <person name="Chicoki N."/>
            <person name="Fauchery L."/>
            <person name="Kohler A."/>
            <person name="Kuo A."/>
            <person name="Labutti K."/>
            <person name="Pangilinan J."/>
            <person name="Lipzen A."/>
            <person name="Riley R."/>
            <person name="Andreopoulos W."/>
            <person name="He G."/>
            <person name="Johnson J."/>
            <person name="Barry K.W."/>
            <person name="Grigoriev I.V."/>
            <person name="Nagy L."/>
            <person name="Hibbett D."/>
            <person name="Henrissat B."/>
            <person name="Matheny P.B."/>
            <person name="Labbe J."/>
            <person name="Martin F."/>
        </authorList>
    </citation>
    <scope>NUCLEOTIDE SEQUENCE</scope>
    <source>
        <strain evidence="1">HHB10654</strain>
    </source>
</reference>
<keyword evidence="2" id="KW-1185">Reference proteome</keyword>
<evidence type="ECO:0000313" key="1">
    <source>
        <dbReference type="EMBL" id="KAI0057704.1"/>
    </source>
</evidence>
<reference evidence="1" key="2">
    <citation type="journal article" date="2022" name="New Phytol.">
        <title>Evolutionary transition to the ectomycorrhizal habit in the genomes of a hyperdiverse lineage of mushroom-forming fungi.</title>
        <authorList>
            <person name="Looney B."/>
            <person name="Miyauchi S."/>
            <person name="Morin E."/>
            <person name="Drula E."/>
            <person name="Courty P.E."/>
            <person name="Kohler A."/>
            <person name="Kuo A."/>
            <person name="LaButti K."/>
            <person name="Pangilinan J."/>
            <person name="Lipzen A."/>
            <person name="Riley R."/>
            <person name="Andreopoulos W."/>
            <person name="He G."/>
            <person name="Johnson J."/>
            <person name="Nolan M."/>
            <person name="Tritt A."/>
            <person name="Barry K.W."/>
            <person name="Grigoriev I.V."/>
            <person name="Nagy L.G."/>
            <person name="Hibbett D."/>
            <person name="Henrissat B."/>
            <person name="Matheny P.B."/>
            <person name="Labbe J."/>
            <person name="Martin F.M."/>
        </authorList>
    </citation>
    <scope>NUCLEOTIDE SEQUENCE</scope>
    <source>
        <strain evidence="1">HHB10654</strain>
    </source>
</reference>
<comment type="caution">
    <text evidence="1">The sequence shown here is derived from an EMBL/GenBank/DDBJ whole genome shotgun (WGS) entry which is preliminary data.</text>
</comment>
<name>A0ACB8SMU8_9AGAM</name>
<protein>
    <submittedName>
        <fullName evidence="1">Uncharacterized protein</fullName>
    </submittedName>
</protein>
<organism evidence="1 2">
    <name type="scientific">Artomyces pyxidatus</name>
    <dbReference type="NCBI Taxonomy" id="48021"/>
    <lineage>
        <taxon>Eukaryota</taxon>
        <taxon>Fungi</taxon>
        <taxon>Dikarya</taxon>
        <taxon>Basidiomycota</taxon>
        <taxon>Agaricomycotina</taxon>
        <taxon>Agaricomycetes</taxon>
        <taxon>Russulales</taxon>
        <taxon>Auriscalpiaceae</taxon>
        <taxon>Artomyces</taxon>
    </lineage>
</organism>
<dbReference type="Proteomes" id="UP000814140">
    <property type="component" value="Unassembled WGS sequence"/>
</dbReference>
<accession>A0ACB8SMU8</accession>
<gene>
    <name evidence="1" type="ORF">BV25DRAFT_1919893</name>
</gene>
<dbReference type="EMBL" id="MU277243">
    <property type="protein sequence ID" value="KAI0057704.1"/>
    <property type="molecule type" value="Genomic_DNA"/>
</dbReference>